<evidence type="ECO:0000256" key="5">
    <source>
        <dbReference type="ARBA" id="ARBA00022583"/>
    </source>
</evidence>
<dbReference type="EC" id="3.4.19.12" evidence="12"/>
<evidence type="ECO:0000259" key="14">
    <source>
        <dbReference type="PROSITE" id="PS50235"/>
    </source>
</evidence>
<organism evidence="17 18">
    <name type="scientific">Acaulospora morrowiae</name>
    <dbReference type="NCBI Taxonomy" id="94023"/>
    <lineage>
        <taxon>Eukaryota</taxon>
        <taxon>Fungi</taxon>
        <taxon>Fungi incertae sedis</taxon>
        <taxon>Mucoromycota</taxon>
        <taxon>Glomeromycotina</taxon>
        <taxon>Glomeromycetes</taxon>
        <taxon>Diversisporales</taxon>
        <taxon>Acaulosporaceae</taxon>
        <taxon>Acaulospora</taxon>
    </lineage>
</organism>
<dbReference type="GO" id="GO:0008270">
    <property type="term" value="F:zinc ion binding"/>
    <property type="evidence" value="ECO:0007669"/>
    <property type="project" value="UniProtKB-KW"/>
</dbReference>
<evidence type="ECO:0000256" key="9">
    <source>
        <dbReference type="ARBA" id="ARBA00022833"/>
    </source>
</evidence>
<sequence length="778" mass="88727">MQAGSERKSKRANVTGKITCPHINLYLNQESPTAKIDSSAFKRQVVNYTLLCDSCDMKMPRVWVCLHSRCRATVCSGNTTSHMCTHFEAKHREDKGNRCHSIYVNPRTLTFWCYGCAIELNPFDKDDALSQDARYYLKTIVRCLQVKRNKVQQQFNDVPGLVGLKNLGNTCYASAALQCLSNTPALSDFFNYCDKYIPRNANPNRYPKYKLAEKFHEFMKAMWNGSSPIYAPVQLIGEIKKYNEVFRDYSQQDSVEFLRVVLDRLHEELPYPSQDLANNSSGAVRANSIVSSSFTNDDSSSTTSVSHDSNGFRTSSVSSLITVSEKHERKNSLPISVIKNSSNFCGVALINVWIESQEFSKEDHFYDLPIQIDKKFRVKSSDSGSSDSVVNSVVGFVGGILGISGKTLKLQDCLAAFCATEDLTGGDKYRCDRCKKLSDCKKTLRIIRLPEILCIQLKRFRYNSYISKIGTHVQFPMEDLDMRPYCKESLSKNMDEESAKYNLYGFIHHRGGSGSGHYIAYAKNPTDENWYEYDDTYVTKKSIAEISRLEAYVLFYQRTSPKKEDERREILDKINKDSSSTEAHFWISRLWFNRWRFMMTPGPISNYDFICSHGSINNKNCNKICDMVVKVPFGVYKTLSEKYGTDGSPPFLASSNGTPACMICQQDEMLLEHRRRKEKIDIDRLNSKDIGREEPWYMISTTWLKCWHIFIAGGLLPGSIDNTIFLREDGKPRSGMRRGIHYSAVNVKVWTYFEHSYGGGPIVVRAFPDLYSPPPSNS</sequence>
<comment type="subcellular location">
    <subcellularLocation>
        <location evidence="1">Cytoplasm</location>
        <location evidence="1">Cytoskeleton</location>
        <location evidence="1">Microtubule organizing center</location>
        <location evidence="1">Centrosome</location>
    </subcellularLocation>
    <subcellularLocation>
        <location evidence="2">Cytoplasm</location>
        <location evidence="2">Perinuclear region</location>
    </subcellularLocation>
</comment>
<evidence type="ECO:0000256" key="7">
    <source>
        <dbReference type="ARBA" id="ARBA00022737"/>
    </source>
</evidence>
<dbReference type="InterPro" id="IPR001394">
    <property type="entry name" value="Peptidase_C19_UCH"/>
</dbReference>
<dbReference type="PROSITE" id="PS50235">
    <property type="entry name" value="USP_3"/>
    <property type="match status" value="1"/>
</dbReference>
<evidence type="ECO:0000256" key="6">
    <source>
        <dbReference type="ARBA" id="ARBA00022723"/>
    </source>
</evidence>
<dbReference type="OrthoDB" id="289038at2759"/>
<keyword evidence="6" id="KW-0479">Metal-binding</keyword>
<evidence type="ECO:0000256" key="2">
    <source>
        <dbReference type="ARBA" id="ARBA00004556"/>
    </source>
</evidence>
<dbReference type="PANTHER" id="PTHR21646:SF86">
    <property type="entry name" value="UBIQUITIN CARBOXYL-TERMINAL HYDROLASE"/>
    <property type="match status" value="1"/>
</dbReference>
<dbReference type="Pfam" id="PF00443">
    <property type="entry name" value="UCH"/>
    <property type="match status" value="1"/>
</dbReference>
<evidence type="ECO:0000256" key="8">
    <source>
        <dbReference type="ARBA" id="ARBA00022771"/>
    </source>
</evidence>
<dbReference type="GO" id="GO:0016579">
    <property type="term" value="P:protein deubiquitination"/>
    <property type="evidence" value="ECO:0007669"/>
    <property type="project" value="InterPro"/>
</dbReference>
<dbReference type="Pfam" id="PF02148">
    <property type="entry name" value="zf-UBP"/>
    <property type="match status" value="1"/>
</dbReference>
<keyword evidence="12" id="KW-0833">Ubl conjugation pathway</keyword>
<dbReference type="PROSITE" id="PS50271">
    <property type="entry name" value="ZF_UBP"/>
    <property type="match status" value="1"/>
</dbReference>
<comment type="catalytic activity">
    <reaction evidence="12">
        <text>Thiol-dependent hydrolysis of ester, thioester, amide, peptide and isopeptide bonds formed by the C-terminal Gly of ubiquitin (a 76-residue protein attached to proteins as an intracellular targeting signal).</text>
        <dbReference type="EC" id="3.4.19.12"/>
    </reaction>
</comment>
<accession>A0A9N8VQQ0</accession>
<dbReference type="SUPFAM" id="SSF143791">
    <property type="entry name" value="DUSP-like"/>
    <property type="match status" value="2"/>
</dbReference>
<evidence type="ECO:0000256" key="3">
    <source>
        <dbReference type="ARBA" id="ARBA00008269"/>
    </source>
</evidence>
<keyword evidence="7" id="KW-0677">Repeat</keyword>
<evidence type="ECO:0000256" key="12">
    <source>
        <dbReference type="RuleBase" id="RU366025"/>
    </source>
</evidence>
<dbReference type="GO" id="GO:0004843">
    <property type="term" value="F:cysteine-type deubiquitinase activity"/>
    <property type="evidence" value="ECO:0007669"/>
    <property type="project" value="UniProtKB-UniRule"/>
</dbReference>
<dbReference type="SMART" id="SM00695">
    <property type="entry name" value="DUSP"/>
    <property type="match status" value="2"/>
</dbReference>
<dbReference type="Proteomes" id="UP000789342">
    <property type="component" value="Unassembled WGS sequence"/>
</dbReference>
<dbReference type="Gene3D" id="3.30.2230.10">
    <property type="entry name" value="DUSP-like"/>
    <property type="match status" value="2"/>
</dbReference>
<evidence type="ECO:0000256" key="4">
    <source>
        <dbReference type="ARBA" id="ARBA00022490"/>
    </source>
</evidence>
<keyword evidence="12" id="KW-0378">Hydrolase</keyword>
<keyword evidence="9" id="KW-0862">Zinc</keyword>
<comment type="similarity">
    <text evidence="3">Belongs to the peptidase C19 family. USP20/USP33 subfamily.</text>
</comment>
<feature type="domain" description="DUSP" evidence="16">
    <location>
        <begin position="668"/>
        <end position="768"/>
    </location>
</feature>
<dbReference type="InterPro" id="IPR050185">
    <property type="entry name" value="Ub_carboxyl-term_hydrolase"/>
</dbReference>
<protein>
    <recommendedName>
        <fullName evidence="12">Ubiquitin carboxyl-terminal hydrolase</fullName>
        <ecNumber evidence="12">3.4.19.12</ecNumber>
    </recommendedName>
</protein>
<dbReference type="PROSITE" id="PS00973">
    <property type="entry name" value="USP_2"/>
    <property type="match status" value="1"/>
</dbReference>
<evidence type="ECO:0000256" key="13">
    <source>
        <dbReference type="SAM" id="MobiDB-lite"/>
    </source>
</evidence>
<evidence type="ECO:0000256" key="10">
    <source>
        <dbReference type="ARBA" id="ARBA00023212"/>
    </source>
</evidence>
<keyword evidence="4" id="KW-0963">Cytoplasm</keyword>
<dbReference type="InterPro" id="IPR001607">
    <property type="entry name" value="Znf_UBP"/>
</dbReference>
<feature type="domain" description="DUSP" evidence="16">
    <location>
        <begin position="562"/>
        <end position="656"/>
    </location>
</feature>
<evidence type="ECO:0000313" key="17">
    <source>
        <dbReference type="EMBL" id="CAG8463377.1"/>
    </source>
</evidence>
<dbReference type="Gene3D" id="3.30.40.10">
    <property type="entry name" value="Zinc/RING finger domain, C3HC4 (zinc finger)"/>
    <property type="match status" value="1"/>
</dbReference>
<feature type="domain" description="USP" evidence="14">
    <location>
        <begin position="162"/>
        <end position="559"/>
    </location>
</feature>
<dbReference type="GO" id="GO:0006897">
    <property type="term" value="P:endocytosis"/>
    <property type="evidence" value="ECO:0007669"/>
    <property type="project" value="UniProtKB-KW"/>
</dbReference>
<dbReference type="GO" id="GO:0006508">
    <property type="term" value="P:proteolysis"/>
    <property type="evidence" value="ECO:0007669"/>
    <property type="project" value="UniProtKB-KW"/>
</dbReference>
<dbReference type="InterPro" id="IPR006615">
    <property type="entry name" value="Pept_C19_DUSP"/>
</dbReference>
<keyword evidence="10" id="KW-0206">Cytoskeleton</keyword>
<dbReference type="SUPFAM" id="SSF54001">
    <property type="entry name" value="Cysteine proteinases"/>
    <property type="match status" value="1"/>
</dbReference>
<dbReference type="SUPFAM" id="SSF57850">
    <property type="entry name" value="RING/U-box"/>
    <property type="match status" value="1"/>
</dbReference>
<evidence type="ECO:0000256" key="1">
    <source>
        <dbReference type="ARBA" id="ARBA00004300"/>
    </source>
</evidence>
<dbReference type="AlphaFoldDB" id="A0A9N8VQQ0"/>
<dbReference type="InterPro" id="IPR013083">
    <property type="entry name" value="Znf_RING/FYVE/PHD"/>
</dbReference>
<dbReference type="Pfam" id="PF06337">
    <property type="entry name" value="DUSP"/>
    <property type="match status" value="1"/>
</dbReference>
<dbReference type="InterPro" id="IPR038765">
    <property type="entry name" value="Papain-like_cys_pep_sf"/>
</dbReference>
<evidence type="ECO:0000256" key="11">
    <source>
        <dbReference type="PROSITE-ProRule" id="PRU00502"/>
    </source>
</evidence>
<proteinExistence type="inferred from homology"/>
<dbReference type="InterPro" id="IPR035927">
    <property type="entry name" value="DUSP-like_sf"/>
</dbReference>
<dbReference type="PANTHER" id="PTHR21646">
    <property type="entry name" value="UBIQUITIN CARBOXYL-TERMINAL HYDROLASE"/>
    <property type="match status" value="1"/>
</dbReference>
<keyword evidence="5" id="KW-0254">Endocytosis</keyword>
<feature type="domain" description="UBP-type" evidence="15">
    <location>
        <begin position="18"/>
        <end position="139"/>
    </location>
</feature>
<dbReference type="EMBL" id="CAJVPV010000567">
    <property type="protein sequence ID" value="CAG8463377.1"/>
    <property type="molecule type" value="Genomic_DNA"/>
</dbReference>
<keyword evidence="12" id="KW-0788">Thiol protease</keyword>
<evidence type="ECO:0000313" key="18">
    <source>
        <dbReference type="Proteomes" id="UP000789342"/>
    </source>
</evidence>
<comment type="caution">
    <text evidence="17">The sequence shown here is derived from an EMBL/GenBank/DDBJ whole genome shotgun (WGS) entry which is preliminary data.</text>
</comment>
<dbReference type="PROSITE" id="PS00972">
    <property type="entry name" value="USP_1"/>
    <property type="match status" value="1"/>
</dbReference>
<dbReference type="PROSITE" id="PS51283">
    <property type="entry name" value="DUSP"/>
    <property type="match status" value="2"/>
</dbReference>
<feature type="compositionally biased region" description="Low complexity" evidence="13">
    <location>
        <begin position="293"/>
        <end position="309"/>
    </location>
</feature>
<keyword evidence="8 11" id="KW-0863">Zinc-finger</keyword>
<dbReference type="Gene3D" id="3.90.70.10">
    <property type="entry name" value="Cysteine proteinases"/>
    <property type="match status" value="1"/>
</dbReference>
<dbReference type="InterPro" id="IPR028889">
    <property type="entry name" value="USP"/>
</dbReference>
<dbReference type="GO" id="GO:0048471">
    <property type="term" value="C:perinuclear region of cytoplasm"/>
    <property type="evidence" value="ECO:0007669"/>
    <property type="project" value="UniProtKB-SubCell"/>
</dbReference>
<reference evidence="17" key="1">
    <citation type="submission" date="2021-06" db="EMBL/GenBank/DDBJ databases">
        <authorList>
            <person name="Kallberg Y."/>
            <person name="Tangrot J."/>
            <person name="Rosling A."/>
        </authorList>
    </citation>
    <scope>NUCLEOTIDE SEQUENCE</scope>
    <source>
        <strain evidence="17">CL551</strain>
    </source>
</reference>
<gene>
    <name evidence="17" type="ORF">AMORRO_LOCUS1509</name>
</gene>
<evidence type="ECO:0000259" key="16">
    <source>
        <dbReference type="PROSITE" id="PS51283"/>
    </source>
</evidence>
<feature type="region of interest" description="Disordered" evidence="13">
    <location>
        <begin position="293"/>
        <end position="313"/>
    </location>
</feature>
<name>A0A9N8VQQ0_9GLOM</name>
<keyword evidence="18" id="KW-1185">Reference proteome</keyword>
<keyword evidence="12" id="KW-0645">Protease</keyword>
<dbReference type="InterPro" id="IPR018200">
    <property type="entry name" value="USP_CS"/>
</dbReference>
<evidence type="ECO:0000259" key="15">
    <source>
        <dbReference type="PROSITE" id="PS50271"/>
    </source>
</evidence>